<dbReference type="RefSeq" id="WP_185021377.1">
    <property type="nucleotide sequence ID" value="NZ_JBBKAP010000057.1"/>
</dbReference>
<evidence type="ECO:0000256" key="1">
    <source>
        <dbReference type="SAM" id="MobiDB-lite"/>
    </source>
</evidence>
<sequence length="47" mass="5116">MIVDGISDAHRGTWSRLTRLHTASVGLPLQTSRVDDPDRSTDTLPAV</sequence>
<evidence type="ECO:0000313" key="3">
    <source>
        <dbReference type="Proteomes" id="UP001370299"/>
    </source>
</evidence>
<dbReference type="Proteomes" id="UP001370299">
    <property type="component" value="Unassembled WGS sequence"/>
</dbReference>
<accession>A0ABU8YB60</accession>
<protein>
    <submittedName>
        <fullName evidence="2">Uncharacterized protein</fullName>
    </submittedName>
</protein>
<comment type="caution">
    <text evidence="2">The sequence shown here is derived from an EMBL/GenBank/DDBJ whole genome shotgun (WGS) entry which is preliminary data.</text>
</comment>
<feature type="region of interest" description="Disordered" evidence="1">
    <location>
        <begin position="26"/>
        <end position="47"/>
    </location>
</feature>
<gene>
    <name evidence="2" type="ORF">WMN62_10605</name>
</gene>
<proteinExistence type="predicted"/>
<keyword evidence="3" id="KW-1185">Reference proteome</keyword>
<name>A0ABU8YB60_9MICO</name>
<organism evidence="2 3">
    <name type="scientific">Curtobacterium citreum</name>
    <dbReference type="NCBI Taxonomy" id="2036"/>
    <lineage>
        <taxon>Bacteria</taxon>
        <taxon>Bacillati</taxon>
        <taxon>Actinomycetota</taxon>
        <taxon>Actinomycetes</taxon>
        <taxon>Micrococcales</taxon>
        <taxon>Microbacteriaceae</taxon>
        <taxon>Curtobacterium</taxon>
    </lineage>
</organism>
<dbReference type="EMBL" id="JBBLYY010000051">
    <property type="protein sequence ID" value="MEK0171922.1"/>
    <property type="molecule type" value="Genomic_DNA"/>
</dbReference>
<reference evidence="2 3" key="1">
    <citation type="submission" date="2024-03" db="EMBL/GenBank/DDBJ databases">
        <title>Whole genomes of four grape xylem sap localized bacterial endophytes.</title>
        <authorList>
            <person name="Kumar G."/>
            <person name="Savka M.A."/>
        </authorList>
    </citation>
    <scope>NUCLEOTIDE SEQUENCE [LARGE SCALE GENOMIC DNA]</scope>
    <source>
        <strain evidence="2 3">RIT_GXS8</strain>
    </source>
</reference>
<evidence type="ECO:0000313" key="2">
    <source>
        <dbReference type="EMBL" id="MEK0171922.1"/>
    </source>
</evidence>